<keyword evidence="3" id="KW-1185">Reference proteome</keyword>
<feature type="domain" description="Amine oxidase" evidence="1">
    <location>
        <begin position="91"/>
        <end position="510"/>
    </location>
</feature>
<comment type="caution">
    <text evidence="2">The sequence shown here is derived from an EMBL/GenBank/DDBJ whole genome shotgun (WGS) entry which is preliminary data.</text>
</comment>
<dbReference type="SUPFAM" id="SSF51905">
    <property type="entry name" value="FAD/NAD(P)-binding domain"/>
    <property type="match status" value="1"/>
</dbReference>
<gene>
    <name evidence="2" type="ORF">KUTeg_017369</name>
</gene>
<dbReference type="Gene3D" id="1.10.10.10">
    <property type="entry name" value="Winged helix-like DNA-binding domain superfamily/Winged helix DNA-binding domain"/>
    <property type="match status" value="1"/>
</dbReference>
<proteinExistence type="predicted"/>
<dbReference type="Gene3D" id="3.90.660.10">
    <property type="match status" value="1"/>
</dbReference>
<evidence type="ECO:0000313" key="3">
    <source>
        <dbReference type="Proteomes" id="UP001217089"/>
    </source>
</evidence>
<dbReference type="Gene3D" id="3.50.50.60">
    <property type="entry name" value="FAD/NAD(P)-binding domain"/>
    <property type="match status" value="1"/>
</dbReference>
<dbReference type="SUPFAM" id="SSF54373">
    <property type="entry name" value="FAD-linked reductases, C-terminal domain"/>
    <property type="match status" value="1"/>
</dbReference>
<dbReference type="InterPro" id="IPR002937">
    <property type="entry name" value="Amino_oxidase"/>
</dbReference>
<dbReference type="EMBL" id="JARBDR010000881">
    <property type="protein sequence ID" value="KAJ8305079.1"/>
    <property type="molecule type" value="Genomic_DNA"/>
</dbReference>
<sequence>MPKYLDPFAISHDHGKARHEWLTRNRCSPYINCRGIIRVFCVENIDRILWFLTRKGLINFGLLPVPKSLSFIPTLAVKEETSVIIIGAGTAGLSAAKQLTNYGIKVKLLEAKSKIGGRICDDESFGVCVGRGAQVINGSSNNPLTAMCYQADIPLKEICDKCELISDKGEIISKEMDRRMDFHFNAILDIIAEWRKTKDVSQDINLLDKFWEMHQQFLDESQLSFSERIPVQCNLIVQCWSLSLNLEYACGCNLRHLSTLNWDQNEAFPQFCGANVVLPQGFLKLLQKLADNLDIVYNSEVKDLDYSGEIVTVKLTNGQEYKANKILVTVPLAVLKNQCIQFKPDLPDWKMAAINSLGIGLVEKVVLKFGRKFWKSKTNGADMFGHVSHDATVRGQFSVFHDISGRSGSKEVFILSTHISGEYLKLTEDKTDKEITIPDPIKYFVTHWKNDKYAQMAYSYVPVGVEGEIFDDMAHVVEDTVFFGGEATNRQHPQSVTGAYLSGIREAEKIFLSFMGH</sequence>
<dbReference type="PANTHER" id="PTHR10742:SF410">
    <property type="entry name" value="LYSINE-SPECIFIC HISTONE DEMETHYLASE 2"/>
    <property type="match status" value="1"/>
</dbReference>
<evidence type="ECO:0000313" key="2">
    <source>
        <dbReference type="EMBL" id="KAJ8305079.1"/>
    </source>
</evidence>
<reference evidence="2 3" key="1">
    <citation type="submission" date="2022-12" db="EMBL/GenBank/DDBJ databases">
        <title>Chromosome-level genome of Tegillarca granosa.</title>
        <authorList>
            <person name="Kim J."/>
        </authorList>
    </citation>
    <scope>NUCLEOTIDE SEQUENCE [LARGE SCALE GENOMIC DNA]</scope>
    <source>
        <strain evidence="2">Teg-2019</strain>
        <tissue evidence="2">Adductor muscle</tissue>
    </source>
</reference>
<accession>A0ABQ9EIH7</accession>
<dbReference type="InterPro" id="IPR009057">
    <property type="entry name" value="Homeodomain-like_sf"/>
</dbReference>
<evidence type="ECO:0000259" key="1">
    <source>
        <dbReference type="Pfam" id="PF01593"/>
    </source>
</evidence>
<dbReference type="InterPro" id="IPR036388">
    <property type="entry name" value="WH-like_DNA-bd_sf"/>
</dbReference>
<dbReference type="SUPFAM" id="SSF46689">
    <property type="entry name" value="Homeodomain-like"/>
    <property type="match status" value="1"/>
</dbReference>
<dbReference type="InterPro" id="IPR036188">
    <property type="entry name" value="FAD/NAD-bd_sf"/>
</dbReference>
<organism evidence="2 3">
    <name type="scientific">Tegillarca granosa</name>
    <name type="common">Malaysian cockle</name>
    <name type="synonym">Anadara granosa</name>
    <dbReference type="NCBI Taxonomy" id="220873"/>
    <lineage>
        <taxon>Eukaryota</taxon>
        <taxon>Metazoa</taxon>
        <taxon>Spiralia</taxon>
        <taxon>Lophotrochozoa</taxon>
        <taxon>Mollusca</taxon>
        <taxon>Bivalvia</taxon>
        <taxon>Autobranchia</taxon>
        <taxon>Pteriomorphia</taxon>
        <taxon>Arcoida</taxon>
        <taxon>Arcoidea</taxon>
        <taxon>Arcidae</taxon>
        <taxon>Tegillarca</taxon>
    </lineage>
</organism>
<name>A0ABQ9EIH7_TEGGR</name>
<dbReference type="InterPro" id="IPR050281">
    <property type="entry name" value="Flavin_monoamine_oxidase"/>
</dbReference>
<dbReference type="PANTHER" id="PTHR10742">
    <property type="entry name" value="FLAVIN MONOAMINE OXIDASE"/>
    <property type="match status" value="1"/>
</dbReference>
<protein>
    <recommendedName>
        <fullName evidence="1">Amine oxidase domain-containing protein</fullName>
    </recommendedName>
</protein>
<dbReference type="Pfam" id="PF01593">
    <property type="entry name" value="Amino_oxidase"/>
    <property type="match status" value="1"/>
</dbReference>
<dbReference type="Proteomes" id="UP001217089">
    <property type="component" value="Unassembled WGS sequence"/>
</dbReference>